<feature type="region of interest" description="Disordered" evidence="1">
    <location>
        <begin position="1"/>
        <end position="30"/>
    </location>
</feature>
<feature type="compositionally biased region" description="Basic residues" evidence="1">
    <location>
        <begin position="1"/>
        <end position="25"/>
    </location>
</feature>
<evidence type="ECO:0000256" key="1">
    <source>
        <dbReference type="SAM" id="MobiDB-lite"/>
    </source>
</evidence>
<comment type="caution">
    <text evidence="2">The sequence shown here is derived from an EMBL/GenBank/DDBJ whole genome shotgun (WGS) entry which is preliminary data.</text>
</comment>
<evidence type="ECO:0000313" key="2">
    <source>
        <dbReference type="EMBL" id="KAJ3220424.1"/>
    </source>
</evidence>
<organism evidence="2 3">
    <name type="scientific">Clydaea vesicula</name>
    <dbReference type="NCBI Taxonomy" id="447962"/>
    <lineage>
        <taxon>Eukaryota</taxon>
        <taxon>Fungi</taxon>
        <taxon>Fungi incertae sedis</taxon>
        <taxon>Chytridiomycota</taxon>
        <taxon>Chytridiomycota incertae sedis</taxon>
        <taxon>Chytridiomycetes</taxon>
        <taxon>Lobulomycetales</taxon>
        <taxon>Lobulomycetaceae</taxon>
        <taxon>Clydaea</taxon>
    </lineage>
</organism>
<reference evidence="2" key="1">
    <citation type="submission" date="2020-05" db="EMBL/GenBank/DDBJ databases">
        <title>Phylogenomic resolution of chytrid fungi.</title>
        <authorList>
            <person name="Stajich J.E."/>
            <person name="Amses K."/>
            <person name="Simmons R."/>
            <person name="Seto K."/>
            <person name="Myers J."/>
            <person name="Bonds A."/>
            <person name="Quandt C.A."/>
            <person name="Barry K."/>
            <person name="Liu P."/>
            <person name="Grigoriev I."/>
            <person name="Longcore J.E."/>
            <person name="James T.Y."/>
        </authorList>
    </citation>
    <scope>NUCLEOTIDE SEQUENCE</scope>
    <source>
        <strain evidence="2">JEL0476</strain>
    </source>
</reference>
<sequence>MFRKTKKVCSKKKKKRSSGNRRSRIKDKSSKIKESNTELAQFLEEHSLTLSIKGRTGDRTVYDVYIYLKDAELFGVRTSHIHIIVKYNIIQNKTNRGMKIQVKGCITSSTVTLRIREDGERSVRDATRPECVPFNEQLDIAHFQEQVDVGKTTHIFWENVETFLAMIQNESESLLLNFKQRIE</sequence>
<protein>
    <submittedName>
        <fullName evidence="2">Uncharacterized protein</fullName>
    </submittedName>
</protein>
<name>A0AAD5U201_9FUNG</name>
<dbReference type="Proteomes" id="UP001211065">
    <property type="component" value="Unassembled WGS sequence"/>
</dbReference>
<evidence type="ECO:0000313" key="3">
    <source>
        <dbReference type="Proteomes" id="UP001211065"/>
    </source>
</evidence>
<keyword evidence="3" id="KW-1185">Reference proteome</keyword>
<gene>
    <name evidence="2" type="ORF">HK099_004373</name>
</gene>
<accession>A0AAD5U201</accession>
<dbReference type="EMBL" id="JADGJW010000305">
    <property type="protein sequence ID" value="KAJ3220424.1"/>
    <property type="molecule type" value="Genomic_DNA"/>
</dbReference>
<proteinExistence type="predicted"/>
<dbReference type="AlphaFoldDB" id="A0AAD5U201"/>